<proteinExistence type="predicted"/>
<comment type="caution">
    <text evidence="1">The sequence shown here is derived from an EMBL/GenBank/DDBJ whole genome shotgun (WGS) entry which is preliminary data.</text>
</comment>
<evidence type="ECO:0000313" key="2">
    <source>
        <dbReference type="Proteomes" id="UP000287651"/>
    </source>
</evidence>
<sequence>MVRMVCRLTEESEHTAAIAPIRCRFCCVLTSLPVGSLYLSSPSRKHSTSTDGKRQRSWCKTSVDGKRVYGVDIFSVWREGHASSAPGAFKYRSRHTAECSRTRRRGSARFHEHPVLFFDGLFYLGIETLPPPSSLPEFALDFDTMASATAFFAPSYANAFPHGASPSFFHRSAYFSFGLPRSAFPALGRSSPLHKEPGFVPKPVRAPGVAYATAATEKSIHDFTVKVGP</sequence>
<name>A0A427A2K8_ENSVE</name>
<gene>
    <name evidence="1" type="ORF">B296_00014525</name>
</gene>
<organism evidence="1 2">
    <name type="scientific">Ensete ventricosum</name>
    <name type="common">Abyssinian banana</name>
    <name type="synonym">Musa ensete</name>
    <dbReference type="NCBI Taxonomy" id="4639"/>
    <lineage>
        <taxon>Eukaryota</taxon>
        <taxon>Viridiplantae</taxon>
        <taxon>Streptophyta</taxon>
        <taxon>Embryophyta</taxon>
        <taxon>Tracheophyta</taxon>
        <taxon>Spermatophyta</taxon>
        <taxon>Magnoliopsida</taxon>
        <taxon>Liliopsida</taxon>
        <taxon>Zingiberales</taxon>
        <taxon>Musaceae</taxon>
        <taxon>Ensete</taxon>
    </lineage>
</organism>
<dbReference type="EMBL" id="AMZH03004022">
    <property type="protein sequence ID" value="RRT70423.1"/>
    <property type="molecule type" value="Genomic_DNA"/>
</dbReference>
<accession>A0A427A2K8</accession>
<reference evidence="1 2" key="1">
    <citation type="journal article" date="2014" name="Agronomy (Basel)">
        <title>A Draft Genome Sequence for Ensete ventricosum, the Drought-Tolerant Tree Against Hunger.</title>
        <authorList>
            <person name="Harrison J."/>
            <person name="Moore K.A."/>
            <person name="Paszkiewicz K."/>
            <person name="Jones T."/>
            <person name="Grant M."/>
            <person name="Ambacheew D."/>
            <person name="Muzemil S."/>
            <person name="Studholme D.J."/>
        </authorList>
    </citation>
    <scope>NUCLEOTIDE SEQUENCE [LARGE SCALE GENOMIC DNA]</scope>
</reference>
<evidence type="ECO:0000313" key="1">
    <source>
        <dbReference type="EMBL" id="RRT70423.1"/>
    </source>
</evidence>
<dbReference type="AlphaFoldDB" id="A0A427A2K8"/>
<protein>
    <submittedName>
        <fullName evidence="1">Uncharacterized protein</fullName>
    </submittedName>
</protein>
<dbReference type="Proteomes" id="UP000287651">
    <property type="component" value="Unassembled WGS sequence"/>
</dbReference>